<name>A0A411HKA9_9GAMM</name>
<evidence type="ECO:0000313" key="2">
    <source>
        <dbReference type="EMBL" id="QBB70830.1"/>
    </source>
</evidence>
<feature type="chain" id="PRO_5019412726" description="PEP-CTERM sorting domain-containing protein" evidence="1">
    <location>
        <begin position="30"/>
        <end position="251"/>
    </location>
</feature>
<protein>
    <recommendedName>
        <fullName evidence="4">PEP-CTERM sorting domain-containing protein</fullName>
    </recommendedName>
</protein>
<dbReference type="Gene3D" id="2.60.120.260">
    <property type="entry name" value="Galactose-binding domain-like"/>
    <property type="match status" value="1"/>
</dbReference>
<sequence>MSSAKQLRWLPLARTALVIALGLPLFANASPACLTENFDSAAAPALPTGWTSSVITTTGTNAPAGTRAVGYADSGTNAVWFDDYNDYADASLYSPVYAVGAVGSPSLTFVHSYTLWTADASAQYNGANNGAVLEVAINGGAYVDVVDAGGSFSAGGYNVALDPNFRSPIAQTTPYTRAVWGGDSSGFGATTVVVPPSALAGTVQFRWRLGTLGGGRGFATHSGWWIDSVQYETLGDVIFHDDFEGGVPCPH</sequence>
<organism evidence="2 3">
    <name type="scientific">Pseudolysobacter antarcticus</name>
    <dbReference type="NCBI Taxonomy" id="2511995"/>
    <lineage>
        <taxon>Bacteria</taxon>
        <taxon>Pseudomonadati</taxon>
        <taxon>Pseudomonadota</taxon>
        <taxon>Gammaproteobacteria</taxon>
        <taxon>Lysobacterales</taxon>
        <taxon>Rhodanobacteraceae</taxon>
        <taxon>Pseudolysobacter</taxon>
    </lineage>
</organism>
<dbReference type="RefSeq" id="WP_129833241.1">
    <property type="nucleotide sequence ID" value="NZ_CP035704.1"/>
</dbReference>
<feature type="signal peptide" evidence="1">
    <location>
        <begin position="1"/>
        <end position="29"/>
    </location>
</feature>
<dbReference type="AlphaFoldDB" id="A0A411HKA9"/>
<proteinExistence type="predicted"/>
<keyword evidence="1" id="KW-0732">Signal</keyword>
<dbReference type="KEGG" id="xbc:ELE36_10950"/>
<evidence type="ECO:0008006" key="4">
    <source>
        <dbReference type="Google" id="ProtNLM"/>
    </source>
</evidence>
<accession>A0A411HKA9</accession>
<dbReference type="EMBL" id="CP035704">
    <property type="protein sequence ID" value="QBB70830.1"/>
    <property type="molecule type" value="Genomic_DNA"/>
</dbReference>
<evidence type="ECO:0000256" key="1">
    <source>
        <dbReference type="SAM" id="SignalP"/>
    </source>
</evidence>
<gene>
    <name evidence="2" type="ORF">ELE36_10950</name>
</gene>
<keyword evidence="3" id="KW-1185">Reference proteome</keyword>
<dbReference type="OrthoDB" id="1652165at2"/>
<dbReference type="Proteomes" id="UP000291562">
    <property type="component" value="Chromosome"/>
</dbReference>
<reference evidence="2 3" key="1">
    <citation type="submission" date="2019-01" db="EMBL/GenBank/DDBJ databases">
        <title>Pseudolysobacter antarctica gen. nov., sp. nov., isolated from Fildes Peninsula, Antarctica.</title>
        <authorList>
            <person name="Wei Z."/>
            <person name="Peng F."/>
        </authorList>
    </citation>
    <scope>NUCLEOTIDE SEQUENCE [LARGE SCALE GENOMIC DNA]</scope>
    <source>
        <strain evidence="2 3">AQ6-296</strain>
    </source>
</reference>
<evidence type="ECO:0000313" key="3">
    <source>
        <dbReference type="Proteomes" id="UP000291562"/>
    </source>
</evidence>